<dbReference type="InParanoid" id="G2YAA6"/>
<name>G2YAA6_BOTF4</name>
<dbReference type="EMBL" id="FQ790303">
    <property type="protein sequence ID" value="CCD34147.1"/>
    <property type="molecule type" value="Genomic_DNA"/>
</dbReference>
<proteinExistence type="predicted"/>
<gene>
    <name evidence="1" type="ORF">BofuT4_P104900.1</name>
</gene>
<protein>
    <submittedName>
        <fullName evidence="1">Uncharacterized protein</fullName>
    </submittedName>
</protein>
<evidence type="ECO:0000313" key="1">
    <source>
        <dbReference type="EMBL" id="CCD34147.1"/>
    </source>
</evidence>
<reference evidence="2" key="1">
    <citation type="journal article" date="2011" name="PLoS Genet.">
        <title>Genomic analysis of the necrotrophic fungal pathogens Sclerotinia sclerotiorum and Botrytis cinerea.</title>
        <authorList>
            <person name="Amselem J."/>
            <person name="Cuomo C.A."/>
            <person name="van Kan J.A."/>
            <person name="Viaud M."/>
            <person name="Benito E.P."/>
            <person name="Couloux A."/>
            <person name="Coutinho P.M."/>
            <person name="de Vries R.P."/>
            <person name="Dyer P.S."/>
            <person name="Fillinger S."/>
            <person name="Fournier E."/>
            <person name="Gout L."/>
            <person name="Hahn M."/>
            <person name="Kohn L."/>
            <person name="Lapalu N."/>
            <person name="Plummer K.M."/>
            <person name="Pradier J.M."/>
            <person name="Quevillon E."/>
            <person name="Sharon A."/>
            <person name="Simon A."/>
            <person name="ten Have A."/>
            <person name="Tudzynski B."/>
            <person name="Tudzynski P."/>
            <person name="Wincker P."/>
            <person name="Andrew M."/>
            <person name="Anthouard V."/>
            <person name="Beever R.E."/>
            <person name="Beffa R."/>
            <person name="Benoit I."/>
            <person name="Bouzid O."/>
            <person name="Brault B."/>
            <person name="Chen Z."/>
            <person name="Choquer M."/>
            <person name="Collemare J."/>
            <person name="Cotton P."/>
            <person name="Danchin E.G."/>
            <person name="Da Silva C."/>
            <person name="Gautier A."/>
            <person name="Giraud C."/>
            <person name="Giraud T."/>
            <person name="Gonzalez C."/>
            <person name="Grossetete S."/>
            <person name="Guldener U."/>
            <person name="Henrissat B."/>
            <person name="Howlett B.J."/>
            <person name="Kodira C."/>
            <person name="Kretschmer M."/>
            <person name="Lappartient A."/>
            <person name="Leroch M."/>
            <person name="Levis C."/>
            <person name="Mauceli E."/>
            <person name="Neuveglise C."/>
            <person name="Oeser B."/>
            <person name="Pearson M."/>
            <person name="Poulain J."/>
            <person name="Poussereau N."/>
            <person name="Quesneville H."/>
            <person name="Rascle C."/>
            <person name="Schumacher J."/>
            <person name="Segurens B."/>
            <person name="Sexton A."/>
            <person name="Silva E."/>
            <person name="Sirven C."/>
            <person name="Soanes D.M."/>
            <person name="Talbot N.J."/>
            <person name="Templeton M."/>
            <person name="Yandava C."/>
            <person name="Yarden O."/>
            <person name="Zeng Q."/>
            <person name="Rollins J.A."/>
            <person name="Lebrun M.H."/>
            <person name="Dickman M."/>
        </authorList>
    </citation>
    <scope>NUCLEOTIDE SEQUENCE [LARGE SCALE GENOMIC DNA]</scope>
    <source>
        <strain evidence="2">T4</strain>
    </source>
</reference>
<dbReference type="HOGENOM" id="CLU_1992270_0_0_1"/>
<organism evidence="1 2">
    <name type="scientific">Botryotinia fuckeliana (strain T4)</name>
    <name type="common">Noble rot fungus</name>
    <name type="synonym">Botrytis cinerea</name>
    <dbReference type="NCBI Taxonomy" id="999810"/>
    <lineage>
        <taxon>Eukaryota</taxon>
        <taxon>Fungi</taxon>
        <taxon>Dikarya</taxon>
        <taxon>Ascomycota</taxon>
        <taxon>Pezizomycotina</taxon>
        <taxon>Leotiomycetes</taxon>
        <taxon>Helotiales</taxon>
        <taxon>Sclerotiniaceae</taxon>
        <taxon>Botrytis</taxon>
    </lineage>
</organism>
<dbReference type="AlphaFoldDB" id="G2YAA6"/>
<accession>G2YAA6</accession>
<sequence>MVIIVFPFQWCSHGAPMIAPFGPCSQYTSSKWECLLRQSCSGNVSPETIFRGDYPDVGTGALHKCLQCAQGACWHVSLGCVELEVSGVDATAAEPRHTRFERWDPRLSSRVDGLSPLILTTIDMA</sequence>
<dbReference type="Proteomes" id="UP000008177">
    <property type="component" value="Unplaced contigs"/>
</dbReference>
<evidence type="ECO:0000313" key="2">
    <source>
        <dbReference type="Proteomes" id="UP000008177"/>
    </source>
</evidence>